<organism evidence="1 2">
    <name type="scientific">Salinimicrobium gaetbulicola</name>
    <dbReference type="NCBI Taxonomy" id="999702"/>
    <lineage>
        <taxon>Bacteria</taxon>
        <taxon>Pseudomonadati</taxon>
        <taxon>Bacteroidota</taxon>
        <taxon>Flavobacteriia</taxon>
        <taxon>Flavobacteriales</taxon>
        <taxon>Flavobacteriaceae</taxon>
        <taxon>Salinimicrobium</taxon>
    </lineage>
</organism>
<dbReference type="RefSeq" id="WP_380737366.1">
    <property type="nucleotide sequence ID" value="NZ_JBHTJP010000032.1"/>
</dbReference>
<dbReference type="Proteomes" id="UP001597100">
    <property type="component" value="Unassembled WGS sequence"/>
</dbReference>
<reference evidence="2" key="1">
    <citation type="journal article" date="2019" name="Int. J. Syst. Evol. Microbiol.">
        <title>The Global Catalogue of Microorganisms (GCM) 10K type strain sequencing project: providing services to taxonomists for standard genome sequencing and annotation.</title>
        <authorList>
            <consortium name="The Broad Institute Genomics Platform"/>
            <consortium name="The Broad Institute Genome Sequencing Center for Infectious Disease"/>
            <person name="Wu L."/>
            <person name="Ma J."/>
        </authorList>
    </citation>
    <scope>NUCLEOTIDE SEQUENCE [LARGE SCALE GENOMIC DNA]</scope>
    <source>
        <strain evidence="2">CCUG 60898</strain>
    </source>
</reference>
<proteinExistence type="predicted"/>
<sequence>MSKNYLIALALLLYFSAFGQERKLLTGRIITQDQENSFINIINLSSKAGTTNNSKGEFEISVSKEDTLLFSSVQYESREIIITEEVLKMAFLQVLLVEKIDELKEVSLSDINLSGNLANDLEYIPTLTQADLGFHMSDKPKLTSIERKLKTVSNVSTSSKYNPPGMVNVSLDGIINRFNGKTEMLRKAAANEDLSQVVDEGVAALPVSFFSDLGIPKDRHRDFVYFCAEDESFSALLPEAKRLELVEFYLIKATQFLKERL</sequence>
<evidence type="ECO:0000313" key="1">
    <source>
        <dbReference type="EMBL" id="MFD0976225.1"/>
    </source>
</evidence>
<gene>
    <name evidence="1" type="ORF">ACFQ1G_05410</name>
</gene>
<keyword evidence="2" id="KW-1185">Reference proteome</keyword>
<protein>
    <recommendedName>
        <fullName evidence="3">Carboxypeptidase-like protein</fullName>
    </recommendedName>
</protein>
<evidence type="ECO:0008006" key="3">
    <source>
        <dbReference type="Google" id="ProtNLM"/>
    </source>
</evidence>
<accession>A0ABW3IEI7</accession>
<dbReference type="EMBL" id="JBHTJP010000032">
    <property type="protein sequence ID" value="MFD0976225.1"/>
    <property type="molecule type" value="Genomic_DNA"/>
</dbReference>
<comment type="caution">
    <text evidence="1">The sequence shown here is derived from an EMBL/GenBank/DDBJ whole genome shotgun (WGS) entry which is preliminary data.</text>
</comment>
<name>A0ABW3IEI7_9FLAO</name>
<evidence type="ECO:0000313" key="2">
    <source>
        <dbReference type="Proteomes" id="UP001597100"/>
    </source>
</evidence>